<dbReference type="CDD" id="cd06464">
    <property type="entry name" value="ACD_sHsps-like"/>
    <property type="match status" value="1"/>
</dbReference>
<comment type="similarity">
    <text evidence="1 2">Belongs to the small heat shock protein (HSP20) family.</text>
</comment>
<proteinExistence type="inferred from homology"/>
<organism evidence="4 5">
    <name type="scientific">Roseisolibacter agri</name>
    <dbReference type="NCBI Taxonomy" id="2014610"/>
    <lineage>
        <taxon>Bacteria</taxon>
        <taxon>Pseudomonadati</taxon>
        <taxon>Gemmatimonadota</taxon>
        <taxon>Gemmatimonadia</taxon>
        <taxon>Gemmatimonadales</taxon>
        <taxon>Gemmatimonadaceae</taxon>
        <taxon>Roseisolibacter</taxon>
    </lineage>
</organism>
<dbReference type="Pfam" id="PF00011">
    <property type="entry name" value="HSP20"/>
    <property type="match status" value="1"/>
</dbReference>
<dbReference type="RefSeq" id="WP_284352053.1">
    <property type="nucleotide sequence ID" value="NZ_BRXS01000006.1"/>
</dbReference>
<dbReference type="SUPFAM" id="SSF49764">
    <property type="entry name" value="HSP20-like chaperones"/>
    <property type="match status" value="1"/>
</dbReference>
<name>A0AA37QC93_9BACT</name>
<dbReference type="AlphaFoldDB" id="A0AA37QC93"/>
<dbReference type="PROSITE" id="PS01031">
    <property type="entry name" value="SHSP"/>
    <property type="match status" value="1"/>
</dbReference>
<reference evidence="4" key="1">
    <citation type="submission" date="2022-08" db="EMBL/GenBank/DDBJ databases">
        <title>Draft genome sequencing of Roseisolibacter agri AW1220.</title>
        <authorList>
            <person name="Tobiishi Y."/>
            <person name="Tonouchi A."/>
        </authorList>
    </citation>
    <scope>NUCLEOTIDE SEQUENCE</scope>
    <source>
        <strain evidence="4">AW1220</strain>
    </source>
</reference>
<evidence type="ECO:0000259" key="3">
    <source>
        <dbReference type="PROSITE" id="PS01031"/>
    </source>
</evidence>
<evidence type="ECO:0000313" key="4">
    <source>
        <dbReference type="EMBL" id="GLC27617.1"/>
    </source>
</evidence>
<gene>
    <name evidence="4" type="ORF">rosag_41300</name>
</gene>
<dbReference type="PANTHER" id="PTHR11527">
    <property type="entry name" value="HEAT-SHOCK PROTEIN 20 FAMILY MEMBER"/>
    <property type="match status" value="1"/>
</dbReference>
<dbReference type="InterPro" id="IPR002068">
    <property type="entry name" value="A-crystallin/Hsp20_dom"/>
</dbReference>
<evidence type="ECO:0000256" key="2">
    <source>
        <dbReference type="RuleBase" id="RU003616"/>
    </source>
</evidence>
<accession>A0AA37QC93</accession>
<dbReference type="InterPro" id="IPR008978">
    <property type="entry name" value="HSP20-like_chaperone"/>
</dbReference>
<comment type="caution">
    <text evidence="4">The sequence shown here is derived from an EMBL/GenBank/DDBJ whole genome shotgun (WGS) entry which is preliminary data.</text>
</comment>
<evidence type="ECO:0000256" key="1">
    <source>
        <dbReference type="PROSITE-ProRule" id="PRU00285"/>
    </source>
</evidence>
<dbReference type="InterPro" id="IPR031107">
    <property type="entry name" value="Small_HSP"/>
</dbReference>
<evidence type="ECO:0000313" key="5">
    <source>
        <dbReference type="Proteomes" id="UP001161325"/>
    </source>
</evidence>
<sequence length="157" mass="17031">MFTTVPMLTIRRDIDRLLDETVGALQPALGTQTGRATWAPAADVRESENEYVLELEVPGVDPATLELTVDRGVLTVAGDRAYAPREGERVHLRERLHGRFARSFRLPKGFDENAIAADTEHGLLRIRLPKAALPQPRRIAVNVGGSATAPSVEGASA</sequence>
<feature type="domain" description="SHSP" evidence="3">
    <location>
        <begin position="33"/>
        <end position="144"/>
    </location>
</feature>
<protein>
    <submittedName>
        <fullName evidence="4">Heat-shock protein</fullName>
    </submittedName>
</protein>
<dbReference type="EMBL" id="BRXS01000006">
    <property type="protein sequence ID" value="GLC27617.1"/>
    <property type="molecule type" value="Genomic_DNA"/>
</dbReference>
<dbReference type="Proteomes" id="UP001161325">
    <property type="component" value="Unassembled WGS sequence"/>
</dbReference>
<keyword evidence="5" id="KW-1185">Reference proteome</keyword>
<dbReference type="Gene3D" id="2.60.40.790">
    <property type="match status" value="1"/>
</dbReference>